<dbReference type="EMBL" id="UINC01089680">
    <property type="protein sequence ID" value="SVC40972.1"/>
    <property type="molecule type" value="Genomic_DNA"/>
</dbReference>
<feature type="non-terminal residue" evidence="1">
    <location>
        <position position="1"/>
    </location>
</feature>
<dbReference type="AlphaFoldDB" id="A0A382M0R9"/>
<feature type="non-terminal residue" evidence="1">
    <location>
        <position position="43"/>
    </location>
</feature>
<name>A0A382M0R9_9ZZZZ</name>
<sequence length="43" mass="4852">VTSRSGLPMFVLDSSLTQDDDEDREVTVLTNLEIEIDEPKEKS</sequence>
<organism evidence="1">
    <name type="scientific">marine metagenome</name>
    <dbReference type="NCBI Taxonomy" id="408172"/>
    <lineage>
        <taxon>unclassified sequences</taxon>
        <taxon>metagenomes</taxon>
        <taxon>ecological metagenomes</taxon>
    </lineage>
</organism>
<proteinExistence type="predicted"/>
<gene>
    <name evidence="1" type="ORF">METZ01_LOCUS293826</name>
</gene>
<reference evidence="1" key="1">
    <citation type="submission" date="2018-05" db="EMBL/GenBank/DDBJ databases">
        <authorList>
            <person name="Lanie J.A."/>
            <person name="Ng W.-L."/>
            <person name="Kazmierczak K.M."/>
            <person name="Andrzejewski T.M."/>
            <person name="Davidsen T.M."/>
            <person name="Wayne K.J."/>
            <person name="Tettelin H."/>
            <person name="Glass J.I."/>
            <person name="Rusch D."/>
            <person name="Podicherti R."/>
            <person name="Tsui H.-C.T."/>
            <person name="Winkler M.E."/>
        </authorList>
    </citation>
    <scope>NUCLEOTIDE SEQUENCE</scope>
</reference>
<accession>A0A382M0R9</accession>
<evidence type="ECO:0000313" key="1">
    <source>
        <dbReference type="EMBL" id="SVC40972.1"/>
    </source>
</evidence>
<protein>
    <submittedName>
        <fullName evidence="1">Uncharacterized protein</fullName>
    </submittedName>
</protein>